<evidence type="ECO:0000313" key="1">
    <source>
        <dbReference type="EMBL" id="ACY19095.1"/>
    </source>
</evidence>
<sequence length="84" mass="9171">MIQTAGIVSRSIEADEVVLVAPPMVLGWMRPQARLLRQLGLGVSLVPMALEHLNAGQGRNCEELALKRDVQFFTLAPDFDQVAA</sequence>
<dbReference type="RefSeq" id="WP_012831687.1">
    <property type="nucleotide sequence ID" value="NC_013440.1"/>
</dbReference>
<dbReference type="Proteomes" id="UP000001880">
    <property type="component" value="Chromosome"/>
</dbReference>
<name>D0LRV3_HALO1</name>
<dbReference type="AlphaFoldDB" id="D0LRV3"/>
<keyword evidence="2" id="KW-1185">Reference proteome</keyword>
<dbReference type="KEGG" id="hoh:Hoch_6629"/>
<dbReference type="EMBL" id="CP001804">
    <property type="protein sequence ID" value="ACY19095.1"/>
    <property type="molecule type" value="Genomic_DNA"/>
</dbReference>
<reference evidence="1 2" key="1">
    <citation type="journal article" date="2010" name="Stand. Genomic Sci.">
        <title>Complete genome sequence of Haliangium ochraceum type strain (SMP-2).</title>
        <authorList>
            <consortium name="US DOE Joint Genome Institute (JGI-PGF)"/>
            <person name="Ivanova N."/>
            <person name="Daum C."/>
            <person name="Lang E."/>
            <person name="Abt B."/>
            <person name="Kopitz M."/>
            <person name="Saunders E."/>
            <person name="Lapidus A."/>
            <person name="Lucas S."/>
            <person name="Glavina Del Rio T."/>
            <person name="Nolan M."/>
            <person name="Tice H."/>
            <person name="Copeland A."/>
            <person name="Cheng J.F."/>
            <person name="Chen F."/>
            <person name="Bruce D."/>
            <person name="Goodwin L."/>
            <person name="Pitluck S."/>
            <person name="Mavromatis K."/>
            <person name="Pati A."/>
            <person name="Mikhailova N."/>
            <person name="Chen A."/>
            <person name="Palaniappan K."/>
            <person name="Land M."/>
            <person name="Hauser L."/>
            <person name="Chang Y.J."/>
            <person name="Jeffries C.D."/>
            <person name="Detter J.C."/>
            <person name="Brettin T."/>
            <person name="Rohde M."/>
            <person name="Goker M."/>
            <person name="Bristow J."/>
            <person name="Markowitz V."/>
            <person name="Eisen J.A."/>
            <person name="Hugenholtz P."/>
            <person name="Kyrpides N.C."/>
            <person name="Klenk H.P."/>
        </authorList>
    </citation>
    <scope>NUCLEOTIDE SEQUENCE [LARGE SCALE GENOMIC DNA]</scope>
    <source>
        <strain evidence="2">DSM 14365 / CIP 107738 / JCM 11303 / AJ 13395 / SMP-2</strain>
    </source>
</reference>
<evidence type="ECO:0000313" key="2">
    <source>
        <dbReference type="Proteomes" id="UP000001880"/>
    </source>
</evidence>
<dbReference type="HOGENOM" id="CLU_2522937_0_0_7"/>
<protein>
    <submittedName>
        <fullName evidence="1">Uncharacterized protein</fullName>
    </submittedName>
</protein>
<proteinExistence type="predicted"/>
<gene>
    <name evidence="1" type="ordered locus">Hoch_6629</name>
</gene>
<accession>D0LRV3</accession>
<organism evidence="1 2">
    <name type="scientific">Haliangium ochraceum (strain DSM 14365 / JCM 11303 / SMP-2)</name>
    <dbReference type="NCBI Taxonomy" id="502025"/>
    <lineage>
        <taxon>Bacteria</taxon>
        <taxon>Pseudomonadati</taxon>
        <taxon>Myxococcota</taxon>
        <taxon>Polyangia</taxon>
        <taxon>Haliangiales</taxon>
        <taxon>Kofleriaceae</taxon>
        <taxon>Haliangium</taxon>
    </lineage>
</organism>